<reference evidence="1" key="1">
    <citation type="submission" date="2021-12" db="EMBL/GenBank/DDBJ databases">
        <title>Enterovibrio ZSDZ35 sp. nov. and Enterovibrio ZSDZ42 sp. nov., isolated from coastal seawater in Qingdao.</title>
        <authorList>
            <person name="Zhang P."/>
        </authorList>
    </citation>
    <scope>NUCLEOTIDE SEQUENCE</scope>
    <source>
        <strain evidence="1">ZSDZ42</strain>
    </source>
</reference>
<dbReference type="Proteomes" id="UP001149400">
    <property type="component" value="Unassembled WGS sequence"/>
</dbReference>
<accession>A0ABT5R2Q1</accession>
<proteinExistence type="predicted"/>
<comment type="caution">
    <text evidence="1">The sequence shown here is derived from an EMBL/GenBank/DDBJ whole genome shotgun (WGS) entry which is preliminary data.</text>
</comment>
<sequence length="82" mass="9459">MQLDKPGDGCLGKRKEDQTTEIEREIDTAIKHVTWLRRNIVTQKQLTGSRRVWFKVENKKGGIATFCFHRNGFIDLPALAFV</sequence>
<evidence type="ECO:0000313" key="2">
    <source>
        <dbReference type="Proteomes" id="UP001149400"/>
    </source>
</evidence>
<name>A0ABT5R2Q1_9GAMM</name>
<organism evidence="1 2">
    <name type="scientific">Enterovibrio gelatinilyticus</name>
    <dbReference type="NCBI Taxonomy" id="2899819"/>
    <lineage>
        <taxon>Bacteria</taxon>
        <taxon>Pseudomonadati</taxon>
        <taxon>Pseudomonadota</taxon>
        <taxon>Gammaproteobacteria</taxon>
        <taxon>Vibrionales</taxon>
        <taxon>Vibrionaceae</taxon>
        <taxon>Enterovibrio</taxon>
    </lineage>
</organism>
<gene>
    <name evidence="1" type="ORF">LRP50_12915</name>
</gene>
<evidence type="ECO:0000313" key="1">
    <source>
        <dbReference type="EMBL" id="MDD1794036.1"/>
    </source>
</evidence>
<keyword evidence="2" id="KW-1185">Reference proteome</keyword>
<dbReference type="EMBL" id="JAJUBC010000013">
    <property type="protein sequence ID" value="MDD1794036.1"/>
    <property type="molecule type" value="Genomic_DNA"/>
</dbReference>
<dbReference type="RefSeq" id="WP_274164876.1">
    <property type="nucleotide sequence ID" value="NZ_JAJUBC010000013.1"/>
</dbReference>
<protein>
    <submittedName>
        <fullName evidence="1">Uncharacterized protein</fullName>
    </submittedName>
</protein>